<gene>
    <name evidence="2" type="ORF">PRUPE_5G117100</name>
</gene>
<evidence type="ECO:0000313" key="3">
    <source>
        <dbReference type="Proteomes" id="UP000006882"/>
    </source>
</evidence>
<proteinExistence type="predicted"/>
<feature type="compositionally biased region" description="Polar residues" evidence="1">
    <location>
        <begin position="133"/>
        <end position="145"/>
    </location>
</feature>
<organism evidence="2 3">
    <name type="scientific">Prunus persica</name>
    <name type="common">Peach</name>
    <name type="synonym">Amygdalus persica</name>
    <dbReference type="NCBI Taxonomy" id="3760"/>
    <lineage>
        <taxon>Eukaryota</taxon>
        <taxon>Viridiplantae</taxon>
        <taxon>Streptophyta</taxon>
        <taxon>Embryophyta</taxon>
        <taxon>Tracheophyta</taxon>
        <taxon>Spermatophyta</taxon>
        <taxon>Magnoliopsida</taxon>
        <taxon>eudicotyledons</taxon>
        <taxon>Gunneridae</taxon>
        <taxon>Pentapetalae</taxon>
        <taxon>rosids</taxon>
        <taxon>fabids</taxon>
        <taxon>Rosales</taxon>
        <taxon>Rosaceae</taxon>
        <taxon>Amygdaloideae</taxon>
        <taxon>Amygdaleae</taxon>
        <taxon>Prunus</taxon>
    </lineage>
</organism>
<feature type="compositionally biased region" description="Low complexity" evidence="1">
    <location>
        <begin position="177"/>
        <end position="186"/>
    </location>
</feature>
<dbReference type="EMBL" id="CM007655">
    <property type="protein sequence ID" value="ONI07393.1"/>
    <property type="molecule type" value="Genomic_DNA"/>
</dbReference>
<keyword evidence="3" id="KW-1185">Reference proteome</keyword>
<evidence type="ECO:0000313" key="2">
    <source>
        <dbReference type="EMBL" id="ONI07393.1"/>
    </source>
</evidence>
<reference evidence="2 3" key="1">
    <citation type="journal article" date="2013" name="Nat. Genet.">
        <title>The high-quality draft genome of peach (Prunus persica) identifies unique patterns of genetic diversity, domestication and genome evolution.</title>
        <authorList>
            <consortium name="International Peach Genome Initiative"/>
            <person name="Verde I."/>
            <person name="Abbott A.G."/>
            <person name="Scalabrin S."/>
            <person name="Jung S."/>
            <person name="Shu S."/>
            <person name="Marroni F."/>
            <person name="Zhebentyayeva T."/>
            <person name="Dettori M.T."/>
            <person name="Grimwood J."/>
            <person name="Cattonaro F."/>
            <person name="Zuccolo A."/>
            <person name="Rossini L."/>
            <person name="Jenkins J."/>
            <person name="Vendramin E."/>
            <person name="Meisel L.A."/>
            <person name="Decroocq V."/>
            <person name="Sosinski B."/>
            <person name="Prochnik S."/>
            <person name="Mitros T."/>
            <person name="Policriti A."/>
            <person name="Cipriani G."/>
            <person name="Dondini L."/>
            <person name="Ficklin S."/>
            <person name="Goodstein D.M."/>
            <person name="Xuan P."/>
            <person name="Del Fabbro C."/>
            <person name="Aramini V."/>
            <person name="Copetti D."/>
            <person name="Gonzalez S."/>
            <person name="Horner D.S."/>
            <person name="Falchi R."/>
            <person name="Lucas S."/>
            <person name="Mica E."/>
            <person name="Maldonado J."/>
            <person name="Lazzari B."/>
            <person name="Bielenberg D."/>
            <person name="Pirona R."/>
            <person name="Miculan M."/>
            <person name="Barakat A."/>
            <person name="Testolin R."/>
            <person name="Stella A."/>
            <person name="Tartarini S."/>
            <person name="Tonutti P."/>
            <person name="Arus P."/>
            <person name="Orellana A."/>
            <person name="Wells C."/>
            <person name="Main D."/>
            <person name="Vizzotto G."/>
            <person name="Silva H."/>
            <person name="Salamini F."/>
            <person name="Schmutz J."/>
            <person name="Morgante M."/>
            <person name="Rokhsar D.S."/>
        </authorList>
    </citation>
    <scope>NUCLEOTIDE SEQUENCE [LARGE SCALE GENOMIC DNA]</scope>
    <source>
        <strain evidence="3">cv. Nemared</strain>
    </source>
</reference>
<dbReference type="Proteomes" id="UP000006882">
    <property type="component" value="Chromosome G5"/>
</dbReference>
<evidence type="ECO:0000256" key="1">
    <source>
        <dbReference type="SAM" id="MobiDB-lite"/>
    </source>
</evidence>
<feature type="non-terminal residue" evidence="2">
    <location>
        <position position="1"/>
    </location>
</feature>
<feature type="region of interest" description="Disordered" evidence="1">
    <location>
        <begin position="133"/>
        <end position="196"/>
    </location>
</feature>
<protein>
    <submittedName>
        <fullName evidence="2">Uncharacterized protein</fullName>
    </submittedName>
</protein>
<dbReference type="Gramene" id="ONI07393">
    <property type="protein sequence ID" value="ONI07393"/>
    <property type="gene ID" value="PRUPE_5G117100"/>
</dbReference>
<sequence length="196" mass="21593">GINKGLHIYDIFNFARHNVKADSKIDKYVKTKEKRNPTDHLIAYIRDLTKQPSTTKRAQEHLATKKPKPFFNLLCELTKMASTQRHNKPAAKEGSLGHKVSEIAGFLKGGHHGEHNSSSSHTTSTQYVLATPATNGQHGLNQHHATGTKKRGERKNNKTGGSRNLLQKIKDGISGHSSSSSSSSSDSENEGYQKKN</sequence>
<accession>A0A251P740</accession>
<dbReference type="AlphaFoldDB" id="A0A251P740"/>
<name>A0A251P740_PRUPE</name>